<name>A0A167XRR3_9AGAM</name>
<gene>
    <name evidence="2" type="ORF">FIBSPDRAFT_998137</name>
</gene>
<accession>A0A167XRR3</accession>
<organism evidence="2 3">
    <name type="scientific">Athelia psychrophila</name>
    <dbReference type="NCBI Taxonomy" id="1759441"/>
    <lineage>
        <taxon>Eukaryota</taxon>
        <taxon>Fungi</taxon>
        <taxon>Dikarya</taxon>
        <taxon>Basidiomycota</taxon>
        <taxon>Agaricomycotina</taxon>
        <taxon>Agaricomycetes</taxon>
        <taxon>Agaricomycetidae</taxon>
        <taxon>Atheliales</taxon>
        <taxon>Atheliaceae</taxon>
        <taxon>Athelia</taxon>
    </lineage>
</organism>
<evidence type="ECO:0000313" key="2">
    <source>
        <dbReference type="EMBL" id="KZP07496.1"/>
    </source>
</evidence>
<protein>
    <submittedName>
        <fullName evidence="2">Uncharacterized protein</fullName>
    </submittedName>
</protein>
<evidence type="ECO:0000313" key="3">
    <source>
        <dbReference type="Proteomes" id="UP000076532"/>
    </source>
</evidence>
<dbReference type="AlphaFoldDB" id="A0A167XRR3"/>
<keyword evidence="1" id="KW-0812">Transmembrane</keyword>
<sequence>ALPSWSVTHSCIQSDASSREVVPPGKSQLSKIKNGIVMLRLTALTTLTTLALAHLALAQVALPWGQVHAVLPSAPMITLLIKRINNDSVEGLISREPRSASAGKVSFVSAFVLERGSDTGRMIQLHTYERLFLAMPARCNIRRRHQHSDIHGGQLMATSLHRPPLPR</sequence>
<evidence type="ECO:0000256" key="1">
    <source>
        <dbReference type="SAM" id="Phobius"/>
    </source>
</evidence>
<proteinExistence type="predicted"/>
<feature type="transmembrane region" description="Helical" evidence="1">
    <location>
        <begin position="37"/>
        <end position="57"/>
    </location>
</feature>
<dbReference type="Proteomes" id="UP000076532">
    <property type="component" value="Unassembled WGS sequence"/>
</dbReference>
<keyword evidence="1" id="KW-1133">Transmembrane helix</keyword>
<reference evidence="2 3" key="1">
    <citation type="journal article" date="2016" name="Mol. Biol. Evol.">
        <title>Comparative Genomics of Early-Diverging Mushroom-Forming Fungi Provides Insights into the Origins of Lignocellulose Decay Capabilities.</title>
        <authorList>
            <person name="Nagy L.G."/>
            <person name="Riley R."/>
            <person name="Tritt A."/>
            <person name="Adam C."/>
            <person name="Daum C."/>
            <person name="Floudas D."/>
            <person name="Sun H."/>
            <person name="Yadav J.S."/>
            <person name="Pangilinan J."/>
            <person name="Larsson K.H."/>
            <person name="Matsuura K."/>
            <person name="Barry K."/>
            <person name="Labutti K."/>
            <person name="Kuo R."/>
            <person name="Ohm R.A."/>
            <person name="Bhattacharya S.S."/>
            <person name="Shirouzu T."/>
            <person name="Yoshinaga Y."/>
            <person name="Martin F.M."/>
            <person name="Grigoriev I.V."/>
            <person name="Hibbett D.S."/>
        </authorList>
    </citation>
    <scope>NUCLEOTIDE SEQUENCE [LARGE SCALE GENOMIC DNA]</scope>
    <source>
        <strain evidence="2 3">CBS 109695</strain>
    </source>
</reference>
<dbReference type="EMBL" id="KV417749">
    <property type="protein sequence ID" value="KZP07496.1"/>
    <property type="molecule type" value="Genomic_DNA"/>
</dbReference>
<keyword evidence="1" id="KW-0472">Membrane</keyword>
<keyword evidence="3" id="KW-1185">Reference proteome</keyword>
<feature type="non-terminal residue" evidence="2">
    <location>
        <position position="1"/>
    </location>
</feature>